<sequence length="89" mass="9369">MAADVCAEQLPSTSYATTTAISSSSTTSIMQVSEAVVKVATSTTLLLGSCYMSQSASSTSFNYHQVCTGRTPCANKQTYSAENSDKECF</sequence>
<reference evidence="1" key="1">
    <citation type="submission" date="2012-04" db="EMBL/GenBank/DDBJ databases">
        <title>The Genome Sequence of Loa loa.</title>
        <authorList>
            <consortium name="The Broad Institute Genome Sequencing Platform"/>
            <consortium name="Broad Institute Genome Sequencing Center for Infectious Disease"/>
            <person name="Nutman T.B."/>
            <person name="Fink D.L."/>
            <person name="Russ C."/>
            <person name="Young S."/>
            <person name="Zeng Q."/>
            <person name="Gargeya S."/>
            <person name="Alvarado L."/>
            <person name="Berlin A."/>
            <person name="Chapman S.B."/>
            <person name="Chen Z."/>
            <person name="Freedman E."/>
            <person name="Gellesch M."/>
            <person name="Goldberg J."/>
            <person name="Griggs A."/>
            <person name="Gujja S."/>
            <person name="Heilman E.R."/>
            <person name="Heiman D."/>
            <person name="Howarth C."/>
            <person name="Mehta T."/>
            <person name="Neiman D."/>
            <person name="Pearson M."/>
            <person name="Roberts A."/>
            <person name="Saif S."/>
            <person name="Shea T."/>
            <person name="Shenoy N."/>
            <person name="Sisk P."/>
            <person name="Stolte C."/>
            <person name="Sykes S."/>
            <person name="White J."/>
            <person name="Yandava C."/>
            <person name="Haas B."/>
            <person name="Henn M.R."/>
            <person name="Nusbaum C."/>
            <person name="Birren B."/>
        </authorList>
    </citation>
    <scope>NUCLEOTIDE SEQUENCE [LARGE SCALE GENOMIC DNA]</scope>
</reference>
<dbReference type="AlphaFoldDB" id="A0A1I7VR85"/>
<keyword evidence="1" id="KW-1185">Reference proteome</keyword>
<dbReference type="WBParaSite" id="EN70_5401">
    <property type="protein sequence ID" value="EN70_5401"/>
    <property type="gene ID" value="EN70_5401"/>
</dbReference>
<reference evidence="2" key="2">
    <citation type="submission" date="2016-11" db="UniProtKB">
        <authorList>
            <consortium name="WormBaseParasite"/>
        </authorList>
    </citation>
    <scope>IDENTIFICATION</scope>
</reference>
<accession>A0A1I7VR85</accession>
<dbReference type="Proteomes" id="UP000095285">
    <property type="component" value="Unassembled WGS sequence"/>
</dbReference>
<evidence type="ECO:0000313" key="2">
    <source>
        <dbReference type="WBParaSite" id="EN70_5401"/>
    </source>
</evidence>
<protein>
    <submittedName>
        <fullName evidence="2">Uncharacterized protein</fullName>
    </submittedName>
</protein>
<organism evidence="1 2">
    <name type="scientific">Loa loa</name>
    <name type="common">Eye worm</name>
    <name type="synonym">Filaria loa</name>
    <dbReference type="NCBI Taxonomy" id="7209"/>
    <lineage>
        <taxon>Eukaryota</taxon>
        <taxon>Metazoa</taxon>
        <taxon>Ecdysozoa</taxon>
        <taxon>Nematoda</taxon>
        <taxon>Chromadorea</taxon>
        <taxon>Rhabditida</taxon>
        <taxon>Spirurina</taxon>
        <taxon>Spiruromorpha</taxon>
        <taxon>Filarioidea</taxon>
        <taxon>Onchocercidae</taxon>
        <taxon>Loa</taxon>
    </lineage>
</organism>
<evidence type="ECO:0000313" key="1">
    <source>
        <dbReference type="Proteomes" id="UP000095285"/>
    </source>
</evidence>
<name>A0A1I7VR85_LOALO</name>
<proteinExistence type="predicted"/>